<dbReference type="Gene3D" id="3.40.50.12780">
    <property type="entry name" value="N-terminal domain of ligase-like"/>
    <property type="match status" value="1"/>
</dbReference>
<dbReference type="InterPro" id="IPR023213">
    <property type="entry name" value="CAT-like_dom_sf"/>
</dbReference>
<dbReference type="Gene3D" id="3.30.559.30">
    <property type="entry name" value="Nonribosomal peptide synthetase, condensation domain"/>
    <property type="match status" value="1"/>
</dbReference>
<dbReference type="PANTHER" id="PTHR45527:SF14">
    <property type="entry name" value="PLIPASTATIN SYNTHASE SUBUNIT B"/>
    <property type="match status" value="1"/>
</dbReference>
<dbReference type="PANTHER" id="PTHR45527">
    <property type="entry name" value="NONRIBOSOMAL PEPTIDE SYNTHETASE"/>
    <property type="match status" value="1"/>
</dbReference>
<gene>
    <name evidence="3" type="ORF">E1283_15280</name>
</gene>
<dbReference type="GO" id="GO:0031177">
    <property type="term" value="F:phosphopantetheine binding"/>
    <property type="evidence" value="ECO:0007669"/>
    <property type="project" value="TreeGrafter"/>
</dbReference>
<comment type="caution">
    <text evidence="3">The sequence shown here is derived from an EMBL/GenBank/DDBJ whole genome shotgun (WGS) entry which is preliminary data.</text>
</comment>
<dbReference type="GO" id="GO:0003824">
    <property type="term" value="F:catalytic activity"/>
    <property type="evidence" value="ECO:0007669"/>
    <property type="project" value="InterPro"/>
</dbReference>
<evidence type="ECO:0000259" key="2">
    <source>
        <dbReference type="Pfam" id="PF00668"/>
    </source>
</evidence>
<dbReference type="GO" id="GO:0008610">
    <property type="term" value="P:lipid biosynthetic process"/>
    <property type="evidence" value="ECO:0007669"/>
    <property type="project" value="UniProtKB-ARBA"/>
</dbReference>
<protein>
    <submittedName>
        <fullName evidence="3">Non-ribosomal peptide synthetase</fullName>
    </submittedName>
</protein>
<dbReference type="InterPro" id="IPR042099">
    <property type="entry name" value="ANL_N_sf"/>
</dbReference>
<keyword evidence="4" id="KW-1185">Reference proteome</keyword>
<evidence type="ECO:0000259" key="1">
    <source>
        <dbReference type="Pfam" id="PF00501"/>
    </source>
</evidence>
<feature type="non-terminal residue" evidence="3">
    <location>
        <position position="834"/>
    </location>
</feature>
<dbReference type="Pfam" id="PF00501">
    <property type="entry name" value="AMP-binding"/>
    <property type="match status" value="1"/>
</dbReference>
<dbReference type="EMBL" id="SMKI01000142">
    <property type="protein sequence ID" value="TDC74548.1"/>
    <property type="molecule type" value="Genomic_DNA"/>
</dbReference>
<dbReference type="GO" id="GO:0044550">
    <property type="term" value="P:secondary metabolite biosynthetic process"/>
    <property type="evidence" value="ECO:0007669"/>
    <property type="project" value="TreeGrafter"/>
</dbReference>
<accession>A0A4R4TAW2</accession>
<evidence type="ECO:0000313" key="3">
    <source>
        <dbReference type="EMBL" id="TDC74548.1"/>
    </source>
</evidence>
<dbReference type="Pfam" id="PF00668">
    <property type="entry name" value="Condensation"/>
    <property type="match status" value="1"/>
</dbReference>
<sequence>MRANAMMPGDHTESLPLTAAQREIWIAHQLSTDKASYNLAEYVDIRGAVDVGLLTTAIRRANLEAETLKVRFTLLDDGTPRQTVQPLTEEDWPVPLVDATDRNDPRAALETWMRDDVARPVDLLDGPVYADTLFKLADDHYLWYRRAHHIVLDGHSGALITQRAAEIYGELATAGENATPPAPPLDPLRTLLAADAEYRASQACADDRVFWRGRLGDCPPPATLTTGGSTDERLRTRSTGHLPAEDFERLKASARRCRTGWTALAMAALGIYLHRLTGERELTLGLPTAGRVRSELKTVPGMISNAVPLRLTVQPDDRLVDVVRRTSAEAREVMRHQRYRSEDMRRDLGLSGGGEPLFGPQINIMPFGHRLRFGPCDAVVRNISLGAFDDLAIALYPGVDDGSLRADLDANPARYGPKEPGAHLNAFLSLLRNLALAEPDTPINTLDLLDASAPGRPNPDSDATPPPVVDATLPELFERRARETPDAVAVVFEDEEVTYGELDLRATRLAWELTARGVGRERVVAVALPRSVELVVALLAVVKAGGAYLPLDPDYPGDRVAFMLADARPVCLVTTADLAARLSPDLDTVILDDPETEQALRTWSTRSPLDGADTATPSPGNAAYVIYTSGSTGRPKGVAVTHRNVVGLLTATEPWFGFGPDDRWTLFHSYAFDFAVWEMWGALLHGGSLVVVPRNVARSPVDFLRLLVARRVTVLNQTPSAFHQLARADEENPELGGRLALRTVIFGGEALDPARLAGWYARHDAASPTLVNMYGITETTVHVTHRPLDVHDSVDRTASVIGRGIPGLRLHVLDAGLRPVPVGVVGELYVGGVQ</sequence>
<proteinExistence type="predicted"/>
<dbReference type="SUPFAM" id="SSF56801">
    <property type="entry name" value="Acetyl-CoA synthetase-like"/>
    <property type="match status" value="1"/>
</dbReference>
<dbReference type="RefSeq" id="WP_165956127.1">
    <property type="nucleotide sequence ID" value="NZ_SMKI01000142.1"/>
</dbReference>
<dbReference type="InterPro" id="IPR000873">
    <property type="entry name" value="AMP-dep_synth/lig_dom"/>
</dbReference>
<dbReference type="AlphaFoldDB" id="A0A4R4TAW2"/>
<dbReference type="GO" id="GO:0005829">
    <property type="term" value="C:cytosol"/>
    <property type="evidence" value="ECO:0007669"/>
    <property type="project" value="TreeGrafter"/>
</dbReference>
<feature type="domain" description="AMP-dependent synthetase/ligase" evidence="1">
    <location>
        <begin position="477"/>
        <end position="833"/>
    </location>
</feature>
<dbReference type="InterPro" id="IPR020845">
    <property type="entry name" value="AMP-binding_CS"/>
</dbReference>
<dbReference type="InterPro" id="IPR001242">
    <property type="entry name" value="Condensation_dom"/>
</dbReference>
<dbReference type="Proteomes" id="UP000295345">
    <property type="component" value="Unassembled WGS sequence"/>
</dbReference>
<evidence type="ECO:0000313" key="4">
    <source>
        <dbReference type="Proteomes" id="UP000295345"/>
    </source>
</evidence>
<dbReference type="PROSITE" id="PS00455">
    <property type="entry name" value="AMP_BINDING"/>
    <property type="match status" value="1"/>
</dbReference>
<dbReference type="SUPFAM" id="SSF52777">
    <property type="entry name" value="CoA-dependent acyltransferases"/>
    <property type="match status" value="2"/>
</dbReference>
<dbReference type="Gene3D" id="3.30.559.10">
    <property type="entry name" value="Chloramphenicol acetyltransferase-like domain"/>
    <property type="match status" value="1"/>
</dbReference>
<dbReference type="FunFam" id="3.40.50.980:FF:000002">
    <property type="entry name" value="Enterobactin synthetase component F"/>
    <property type="match status" value="1"/>
</dbReference>
<dbReference type="FunFam" id="3.40.50.980:FF:000001">
    <property type="entry name" value="Non-ribosomal peptide synthetase"/>
    <property type="match status" value="1"/>
</dbReference>
<reference evidence="3 4" key="1">
    <citation type="submission" date="2019-03" db="EMBL/GenBank/DDBJ databases">
        <title>Draft genome sequences of novel Actinobacteria.</title>
        <authorList>
            <person name="Sahin N."/>
            <person name="Ay H."/>
            <person name="Saygin H."/>
        </authorList>
    </citation>
    <scope>NUCLEOTIDE SEQUENCE [LARGE SCALE GENOMIC DNA]</scope>
    <source>
        <strain evidence="3 4">DSM 41900</strain>
    </source>
</reference>
<feature type="domain" description="Condensation" evidence="2">
    <location>
        <begin position="14"/>
        <end position="450"/>
    </location>
</feature>
<organism evidence="3 4">
    <name type="scientific">Streptomyces hainanensis</name>
    <dbReference type="NCBI Taxonomy" id="402648"/>
    <lineage>
        <taxon>Bacteria</taxon>
        <taxon>Bacillati</taxon>
        <taxon>Actinomycetota</taxon>
        <taxon>Actinomycetes</taxon>
        <taxon>Kitasatosporales</taxon>
        <taxon>Streptomycetaceae</taxon>
        <taxon>Streptomyces</taxon>
    </lineage>
</organism>
<dbReference type="GO" id="GO:0043041">
    <property type="term" value="P:amino acid activation for nonribosomal peptide biosynthetic process"/>
    <property type="evidence" value="ECO:0007669"/>
    <property type="project" value="TreeGrafter"/>
</dbReference>
<name>A0A4R4TAW2_9ACTN</name>